<evidence type="ECO:0000313" key="1">
    <source>
        <dbReference type="Proteomes" id="UP000035642"/>
    </source>
</evidence>
<dbReference type="AlphaFoldDB" id="A0A0K0DP47"/>
<accession>A0A0K0DP47</accession>
<dbReference type="Proteomes" id="UP000035642">
    <property type="component" value="Unassembled WGS sequence"/>
</dbReference>
<name>A0A0K0DP47_ANGCA</name>
<dbReference type="WBParaSite" id="ACAC_0001353601-mRNA-1">
    <property type="protein sequence ID" value="ACAC_0001353601-mRNA-1"/>
    <property type="gene ID" value="ACAC_0001353601"/>
</dbReference>
<sequence>MFMSGYAHINGTFRDSELVNVWMEPEVVDKAYHNGTNFGYGNDSVKSRQFRLPPLFFRIAVETPDYEKMLADWNKRFPYINTSNLSVADTIVITENEAERAAEVFATNNVRRRSIEDNLFHYYLGDAAVPGAVLELVFPKPEASHTLSFLSAFIIKVVYASLEGTKEYNFFRTAFAILAVFTNRVSLGKPFDINGKEGDEEFCRNRRVDICWK</sequence>
<protein>
    <submittedName>
        <fullName evidence="2">Peptidase_M16_C domain-containing protein</fullName>
    </submittedName>
</protein>
<reference evidence="2" key="2">
    <citation type="submission" date="2017-02" db="UniProtKB">
        <authorList>
            <consortium name="WormBaseParasite"/>
        </authorList>
    </citation>
    <scope>IDENTIFICATION</scope>
</reference>
<proteinExistence type="predicted"/>
<keyword evidence="1" id="KW-1185">Reference proteome</keyword>
<reference evidence="1" key="1">
    <citation type="submission" date="2012-09" db="EMBL/GenBank/DDBJ databases">
        <authorList>
            <person name="Martin A.A."/>
        </authorList>
    </citation>
    <scope>NUCLEOTIDE SEQUENCE</scope>
</reference>
<evidence type="ECO:0000313" key="2">
    <source>
        <dbReference type="WBParaSite" id="ACAC_0001353601-mRNA-1"/>
    </source>
</evidence>
<organism evidence="1 2">
    <name type="scientific">Angiostrongylus cantonensis</name>
    <name type="common">Rat lungworm</name>
    <dbReference type="NCBI Taxonomy" id="6313"/>
    <lineage>
        <taxon>Eukaryota</taxon>
        <taxon>Metazoa</taxon>
        <taxon>Ecdysozoa</taxon>
        <taxon>Nematoda</taxon>
        <taxon>Chromadorea</taxon>
        <taxon>Rhabditida</taxon>
        <taxon>Rhabditina</taxon>
        <taxon>Rhabditomorpha</taxon>
        <taxon>Strongyloidea</taxon>
        <taxon>Metastrongylidae</taxon>
        <taxon>Angiostrongylus</taxon>
    </lineage>
</organism>